<dbReference type="SMART" id="SM00028">
    <property type="entry name" value="TPR"/>
    <property type="match status" value="4"/>
</dbReference>
<dbReference type="EMBL" id="FRCL01000016">
    <property type="protein sequence ID" value="SHN14635.1"/>
    <property type="molecule type" value="Genomic_DNA"/>
</dbReference>
<dbReference type="InterPro" id="IPR051476">
    <property type="entry name" value="Bac_ResReg_Asp_Phosphatase"/>
</dbReference>
<keyword evidence="2" id="KW-0963">Cytoplasm</keyword>
<keyword evidence="4" id="KW-0802">TPR repeat</keyword>
<keyword evidence="6" id="KW-0472">Membrane</keyword>
<dbReference type="AlphaFoldDB" id="A0A1M7PCG4"/>
<dbReference type="PANTHER" id="PTHR46630">
    <property type="entry name" value="TETRATRICOPEPTIDE REPEAT PROTEIN 29"/>
    <property type="match status" value="1"/>
</dbReference>
<accession>A0A1M7PCG4</accession>
<keyword evidence="8" id="KW-1185">Reference proteome</keyword>
<comment type="similarity">
    <text evidence="5">Belongs to the Rap family.</text>
</comment>
<feature type="transmembrane region" description="Helical" evidence="6">
    <location>
        <begin position="406"/>
        <end position="425"/>
    </location>
</feature>
<protein>
    <submittedName>
        <fullName evidence="7">Tetratricopeptide repeat-containing protein</fullName>
    </submittedName>
</protein>
<dbReference type="Pfam" id="PF13424">
    <property type="entry name" value="TPR_12"/>
    <property type="match status" value="1"/>
</dbReference>
<feature type="transmembrane region" description="Helical" evidence="6">
    <location>
        <begin position="379"/>
        <end position="400"/>
    </location>
</feature>
<evidence type="ECO:0000256" key="4">
    <source>
        <dbReference type="ARBA" id="ARBA00022803"/>
    </source>
</evidence>
<dbReference type="Gene3D" id="1.25.40.10">
    <property type="entry name" value="Tetratricopeptide repeat domain"/>
    <property type="match status" value="2"/>
</dbReference>
<evidence type="ECO:0000313" key="8">
    <source>
        <dbReference type="Proteomes" id="UP000184092"/>
    </source>
</evidence>
<dbReference type="GO" id="GO:0005737">
    <property type="term" value="C:cytoplasm"/>
    <property type="evidence" value="ECO:0007669"/>
    <property type="project" value="UniProtKB-SubCell"/>
</dbReference>
<dbReference type="InterPro" id="IPR011990">
    <property type="entry name" value="TPR-like_helical_dom_sf"/>
</dbReference>
<dbReference type="RefSeq" id="WP_139259915.1">
    <property type="nucleotide sequence ID" value="NZ_FRCL01000016.1"/>
</dbReference>
<dbReference type="PANTHER" id="PTHR46630:SF1">
    <property type="entry name" value="TETRATRICOPEPTIDE REPEAT PROTEIN 29"/>
    <property type="match status" value="1"/>
</dbReference>
<gene>
    <name evidence="7" type="ORF">SAMN05216269_1161</name>
</gene>
<keyword evidence="6" id="KW-1133">Transmembrane helix</keyword>
<feature type="transmembrane region" description="Helical" evidence="6">
    <location>
        <begin position="347"/>
        <end position="367"/>
    </location>
</feature>
<dbReference type="STRING" id="178356.SAMN05216269_1161"/>
<dbReference type="OrthoDB" id="5295174at2"/>
<dbReference type="InterPro" id="IPR019734">
    <property type="entry name" value="TPR_rpt"/>
</dbReference>
<evidence type="ECO:0000313" key="7">
    <source>
        <dbReference type="EMBL" id="SHN14635.1"/>
    </source>
</evidence>
<comment type="subcellular location">
    <subcellularLocation>
        <location evidence="1">Cytoplasm</location>
    </subcellularLocation>
</comment>
<organism evidence="7 8">
    <name type="scientific">Flavobacterium xinjiangense</name>
    <dbReference type="NCBI Taxonomy" id="178356"/>
    <lineage>
        <taxon>Bacteria</taxon>
        <taxon>Pseudomonadati</taxon>
        <taxon>Bacteroidota</taxon>
        <taxon>Flavobacteriia</taxon>
        <taxon>Flavobacteriales</taxon>
        <taxon>Flavobacteriaceae</taxon>
        <taxon>Flavobacterium</taxon>
    </lineage>
</organism>
<name>A0A1M7PCG4_9FLAO</name>
<keyword evidence="3" id="KW-0677">Repeat</keyword>
<reference evidence="8" key="1">
    <citation type="submission" date="2016-11" db="EMBL/GenBank/DDBJ databases">
        <authorList>
            <person name="Varghese N."/>
            <person name="Submissions S."/>
        </authorList>
    </citation>
    <scope>NUCLEOTIDE SEQUENCE [LARGE SCALE GENOMIC DNA]</scope>
    <source>
        <strain evidence="8">CGMCC 1.2749</strain>
    </source>
</reference>
<dbReference type="SUPFAM" id="SSF48452">
    <property type="entry name" value="TPR-like"/>
    <property type="match status" value="2"/>
</dbReference>
<evidence type="ECO:0000256" key="1">
    <source>
        <dbReference type="ARBA" id="ARBA00004496"/>
    </source>
</evidence>
<evidence type="ECO:0000256" key="2">
    <source>
        <dbReference type="ARBA" id="ARBA00022490"/>
    </source>
</evidence>
<evidence type="ECO:0000256" key="3">
    <source>
        <dbReference type="ARBA" id="ARBA00022737"/>
    </source>
</evidence>
<evidence type="ECO:0000256" key="6">
    <source>
        <dbReference type="SAM" id="Phobius"/>
    </source>
</evidence>
<keyword evidence="6" id="KW-0812">Transmembrane</keyword>
<sequence>MRNILSLLLFIFMGTVSGQSLKIKNLERSLSEANSDAGKLALLVKISSAYIDHNPIKSVHFAEEALIISKKNHYKEAEMRSLNSLAFSLFVVGNYSRGLKASLEALKLAQKLKNKRGQVMAYNTIGNIYRRQGAHKSAVTNLLLAKDICDADKSIPCDHIISTLGICYLETGRTDLAIDFLQKVYQQNIKSKSEGISITYNRLGDLQYKLNNIPLSLEYYRMGVKSATEYNNPRWLCFNYVSLEELYFNEHQTDSSIVYGKKALALGENKFLHQSQKAAIILSDNYNRLKESDSCLKYLRLAIVIKDTIQNNKEESQIQNLVFEERLQKIETAENELKLKEERSHNLQYFAIAATLVLFIIIFLILSHSILVNESIIRFLGILSLLIVFEFINLFLHPYLGEFVHHSPILILCMMVFIAALLIPLHHKLEQWITNKLVDKNTQIRLAAAKRTIEALEKPYNADITQSLAHSMIKNK</sequence>
<evidence type="ECO:0000256" key="5">
    <source>
        <dbReference type="ARBA" id="ARBA00038253"/>
    </source>
</evidence>
<proteinExistence type="inferred from homology"/>
<dbReference type="Proteomes" id="UP000184092">
    <property type="component" value="Unassembled WGS sequence"/>
</dbReference>